<feature type="non-terminal residue" evidence="2">
    <location>
        <position position="1"/>
    </location>
</feature>
<proteinExistence type="predicted"/>
<gene>
    <name evidence="2" type="ORF">COT67_00525</name>
</gene>
<evidence type="ECO:0000256" key="1">
    <source>
        <dbReference type="SAM" id="Phobius"/>
    </source>
</evidence>
<protein>
    <submittedName>
        <fullName evidence="2">Uncharacterized protein</fullName>
    </submittedName>
</protein>
<evidence type="ECO:0000313" key="2">
    <source>
        <dbReference type="EMBL" id="PIS13648.1"/>
    </source>
</evidence>
<feature type="transmembrane region" description="Helical" evidence="1">
    <location>
        <begin position="25"/>
        <end position="50"/>
    </location>
</feature>
<comment type="caution">
    <text evidence="2">The sequence shown here is derived from an EMBL/GenBank/DDBJ whole genome shotgun (WGS) entry which is preliminary data.</text>
</comment>
<evidence type="ECO:0000313" key="3">
    <source>
        <dbReference type="Proteomes" id="UP000230353"/>
    </source>
</evidence>
<reference evidence="3" key="1">
    <citation type="submission" date="2017-09" db="EMBL/GenBank/DDBJ databases">
        <title>Depth-based differentiation of microbial function through sediment-hosted aquifers and enrichment of novel symbionts in the deep terrestrial subsurface.</title>
        <authorList>
            <person name="Probst A.J."/>
            <person name="Ladd B."/>
            <person name="Jarett J.K."/>
            <person name="Geller-Mcgrath D.E."/>
            <person name="Sieber C.M.K."/>
            <person name="Emerson J.B."/>
            <person name="Anantharaman K."/>
            <person name="Thomas B.C."/>
            <person name="Malmstrom R."/>
            <person name="Stieglmeier M."/>
            <person name="Klingl A."/>
            <person name="Woyke T."/>
            <person name="Ryan C.M."/>
            <person name="Banfield J.F."/>
        </authorList>
    </citation>
    <scope>NUCLEOTIDE SEQUENCE [LARGE SCALE GENOMIC DNA]</scope>
</reference>
<keyword evidence="1" id="KW-0472">Membrane</keyword>
<organism evidence="2 3">
    <name type="scientific">Candidatus Tagabacteria bacterium CG09_land_8_20_14_0_10_41_14</name>
    <dbReference type="NCBI Taxonomy" id="1975021"/>
    <lineage>
        <taxon>Bacteria</taxon>
        <taxon>Candidatus Tagaibacteriota</taxon>
    </lineage>
</organism>
<feature type="transmembrane region" description="Helical" evidence="1">
    <location>
        <begin position="78"/>
        <end position="95"/>
    </location>
</feature>
<accession>A0A2H0WNW4</accession>
<dbReference type="EMBL" id="PEZL01000008">
    <property type="protein sequence ID" value="PIS13648.1"/>
    <property type="molecule type" value="Genomic_DNA"/>
</dbReference>
<dbReference type="AlphaFoldDB" id="A0A2H0WNW4"/>
<keyword evidence="1" id="KW-1133">Transmembrane helix</keyword>
<name>A0A2H0WNW4_9BACT</name>
<keyword evidence="1" id="KW-0812">Transmembrane</keyword>
<sequence>DFVQDRQPSVRDFISLDKNYRMVRLIFAIFLFIILWAIFLLRVSACVFDIGPDFYNTSSWSDNYTDKLVMYKKVCRNPIKWLAPIVGTWFLYSSIRNLRRREEKGKLHTTESNHRVIKR</sequence>
<dbReference type="Proteomes" id="UP000230353">
    <property type="component" value="Unassembled WGS sequence"/>
</dbReference>